<evidence type="ECO:0000256" key="12">
    <source>
        <dbReference type="RuleBase" id="RU003357"/>
    </source>
</evidence>
<keyword evidence="16" id="KW-0675">Receptor</keyword>
<keyword evidence="3 11" id="KW-1134">Transmembrane beta strand</keyword>
<dbReference type="Gene3D" id="2.40.170.20">
    <property type="entry name" value="TonB-dependent receptor, beta-barrel domain"/>
    <property type="match status" value="2"/>
</dbReference>
<comment type="similarity">
    <text evidence="11 12">Belongs to the TonB-dependent receptor family.</text>
</comment>
<comment type="subcellular location">
    <subcellularLocation>
        <location evidence="1 11">Cell outer membrane</location>
        <topology evidence="1 11">Multi-pass membrane protein</topology>
    </subcellularLocation>
</comment>
<keyword evidence="5 11" id="KW-0812">Transmembrane</keyword>
<dbReference type="GO" id="GO:0006826">
    <property type="term" value="P:iron ion transport"/>
    <property type="evidence" value="ECO:0007669"/>
    <property type="project" value="UniProtKB-KW"/>
</dbReference>
<proteinExistence type="inferred from homology"/>
<keyword evidence="8 12" id="KW-0798">TonB box</keyword>
<dbReference type="AlphaFoldDB" id="A0A7X1FZJ3"/>
<accession>A0A7X1FZJ3</accession>
<dbReference type="InterPro" id="IPR036942">
    <property type="entry name" value="Beta-barrel_TonB_sf"/>
</dbReference>
<keyword evidence="4" id="KW-0410">Iron transport</keyword>
<dbReference type="Proteomes" id="UP000551327">
    <property type="component" value="Unassembled WGS sequence"/>
</dbReference>
<keyword evidence="6" id="KW-0408">Iron</keyword>
<dbReference type="Pfam" id="PF00593">
    <property type="entry name" value="TonB_dep_Rec_b-barrel"/>
    <property type="match status" value="1"/>
</dbReference>
<evidence type="ECO:0000256" key="8">
    <source>
        <dbReference type="ARBA" id="ARBA00023077"/>
    </source>
</evidence>
<evidence type="ECO:0000256" key="3">
    <source>
        <dbReference type="ARBA" id="ARBA00022452"/>
    </source>
</evidence>
<dbReference type="InterPro" id="IPR039426">
    <property type="entry name" value="TonB-dep_rcpt-like"/>
</dbReference>
<evidence type="ECO:0000256" key="5">
    <source>
        <dbReference type="ARBA" id="ARBA00022692"/>
    </source>
</evidence>
<evidence type="ECO:0000259" key="15">
    <source>
        <dbReference type="Pfam" id="PF07715"/>
    </source>
</evidence>
<evidence type="ECO:0000256" key="1">
    <source>
        <dbReference type="ARBA" id="ARBA00004571"/>
    </source>
</evidence>
<keyword evidence="9 11" id="KW-0472">Membrane</keyword>
<evidence type="ECO:0000313" key="17">
    <source>
        <dbReference type="Proteomes" id="UP000551327"/>
    </source>
</evidence>
<reference evidence="16 17" key="1">
    <citation type="submission" date="2020-08" db="EMBL/GenBank/DDBJ databases">
        <title>The genome sequence of type strain Novosphingobium piscinae KCTC 42194.</title>
        <authorList>
            <person name="Liu Y."/>
        </authorList>
    </citation>
    <scope>NUCLEOTIDE SEQUENCE [LARGE SCALE GENOMIC DNA]</scope>
    <source>
        <strain evidence="16 17">KCTC 42194</strain>
    </source>
</reference>
<evidence type="ECO:0000313" key="16">
    <source>
        <dbReference type="EMBL" id="MBC2669876.1"/>
    </source>
</evidence>
<evidence type="ECO:0000256" key="7">
    <source>
        <dbReference type="ARBA" id="ARBA00023065"/>
    </source>
</evidence>
<evidence type="ECO:0000256" key="13">
    <source>
        <dbReference type="SAM" id="SignalP"/>
    </source>
</evidence>
<keyword evidence="7" id="KW-0406">Ion transport</keyword>
<dbReference type="GO" id="GO:0009279">
    <property type="term" value="C:cell outer membrane"/>
    <property type="evidence" value="ECO:0007669"/>
    <property type="project" value="UniProtKB-SubCell"/>
</dbReference>
<organism evidence="16 17">
    <name type="scientific">Novosphingobium piscinae</name>
    <dbReference type="NCBI Taxonomy" id="1507448"/>
    <lineage>
        <taxon>Bacteria</taxon>
        <taxon>Pseudomonadati</taxon>
        <taxon>Pseudomonadota</taxon>
        <taxon>Alphaproteobacteria</taxon>
        <taxon>Sphingomonadales</taxon>
        <taxon>Sphingomonadaceae</taxon>
        <taxon>Novosphingobium</taxon>
    </lineage>
</organism>
<evidence type="ECO:0000256" key="2">
    <source>
        <dbReference type="ARBA" id="ARBA00022448"/>
    </source>
</evidence>
<evidence type="ECO:0000256" key="11">
    <source>
        <dbReference type="PROSITE-ProRule" id="PRU01360"/>
    </source>
</evidence>
<keyword evidence="17" id="KW-1185">Reference proteome</keyword>
<feature type="domain" description="TonB-dependent receptor-like beta-barrel" evidence="14">
    <location>
        <begin position="340"/>
        <end position="793"/>
    </location>
</feature>
<dbReference type="InterPro" id="IPR000531">
    <property type="entry name" value="Beta-barrel_TonB"/>
</dbReference>
<gene>
    <name evidence="16" type="ORF">H7F53_12035</name>
</gene>
<dbReference type="SUPFAM" id="SSF56935">
    <property type="entry name" value="Porins"/>
    <property type="match status" value="1"/>
</dbReference>
<feature type="chain" id="PRO_5031518329" evidence="13">
    <location>
        <begin position="30"/>
        <end position="841"/>
    </location>
</feature>
<feature type="signal peptide" evidence="13">
    <location>
        <begin position="1"/>
        <end position="29"/>
    </location>
</feature>
<name>A0A7X1FZJ3_9SPHN</name>
<keyword evidence="10 11" id="KW-0998">Cell outer membrane</keyword>
<evidence type="ECO:0000259" key="14">
    <source>
        <dbReference type="Pfam" id="PF00593"/>
    </source>
</evidence>
<evidence type="ECO:0000256" key="9">
    <source>
        <dbReference type="ARBA" id="ARBA00023136"/>
    </source>
</evidence>
<comment type="caution">
    <text evidence="16">The sequence shown here is derived from an EMBL/GenBank/DDBJ whole genome shotgun (WGS) entry which is preliminary data.</text>
</comment>
<sequence>MNTTAFLSRAASSLAAIAIATALAAPAIAAEAAENEAVLEEGTIVVTARKSSENILKTPVTVTAVTAETLDIKGITTMQNLAASTPGININDNASGRADRGFQQIVLRGFASATPNSTTTSLFIDGVPIASPSAFTAISSPERIEILKGPQSAFYGRNTFAGAINVVNKIPGNDFSGSVSSMAGTFNNVRLHGDVEGALVKDVLKLRLTGDYFRRDGSWVNSADGQRLGNQSTISGTALAVFQPTSGLTVKAFAMASRDKDGPTATGRITITDVRNGAGQVLIPGSANCSFTGDTRGVLGANGQSLGVPVTNPYICGTVSRPSVAPSGNYTNDAITKAFLALPDNRLIAPEDGTQGYGLLRQFRHYHLSADVDLTDSLTFTALAGWNREEVTTMIDLDGFDSSSIRVGQASAAVIPPSAPRGFYDFPFLVERLNMDNSIEGRLAYTSDRLRGVVGVSYLNAKTRAAQRGTTALLTAALTQPPGGTAQNKTLGAFFGLTYDMADGLSFSAEGRYQVDRLYLFNGATTINITVPDLIAVGSYAPSSLLASRTFKNFTPRLIVNYDINPDTMVYASWAKGVNPSQFNAAILNQPAAVQTAAAQAGVGLAVEPEKITNWELGLKGRAMNGALRYTVAAFYAQWRNQINTVTIAVPTLPTPTLTGGFQNSGSVDVKGLEADLLWRANDLVTFELAGAFTDTNIKAFKSVPLSQLTGIFNFAGKEMPFTSKWSTNVAVQFGHALGSGDARWFWRTDWSYRSGFWSGHANTTRTAGRNVVNTRLGVTLGDYTIEGFVTNLFNDTKINSLTDNTLFDPVGQPFGVRNNAALFYNLPDKRTAGIQVRVKF</sequence>
<dbReference type="EMBL" id="JACLAX010000011">
    <property type="protein sequence ID" value="MBC2669876.1"/>
    <property type="molecule type" value="Genomic_DNA"/>
</dbReference>
<evidence type="ECO:0000256" key="6">
    <source>
        <dbReference type="ARBA" id="ARBA00023004"/>
    </source>
</evidence>
<dbReference type="InterPro" id="IPR012910">
    <property type="entry name" value="Plug_dom"/>
</dbReference>
<dbReference type="PANTHER" id="PTHR32552:SF81">
    <property type="entry name" value="TONB-DEPENDENT OUTER MEMBRANE RECEPTOR"/>
    <property type="match status" value="1"/>
</dbReference>
<dbReference type="PROSITE" id="PS52016">
    <property type="entry name" value="TONB_DEPENDENT_REC_3"/>
    <property type="match status" value="1"/>
</dbReference>
<keyword evidence="2 11" id="KW-0813">Transport</keyword>
<feature type="domain" description="TonB-dependent receptor plug" evidence="15">
    <location>
        <begin position="56"/>
        <end position="163"/>
    </location>
</feature>
<evidence type="ECO:0000256" key="10">
    <source>
        <dbReference type="ARBA" id="ARBA00023237"/>
    </source>
</evidence>
<keyword evidence="13" id="KW-0732">Signal</keyword>
<dbReference type="PANTHER" id="PTHR32552">
    <property type="entry name" value="FERRICHROME IRON RECEPTOR-RELATED"/>
    <property type="match status" value="1"/>
</dbReference>
<dbReference type="Pfam" id="PF07715">
    <property type="entry name" value="Plug"/>
    <property type="match status" value="1"/>
</dbReference>
<protein>
    <submittedName>
        <fullName evidence="16">TonB-dependent receptor</fullName>
    </submittedName>
</protein>
<evidence type="ECO:0000256" key="4">
    <source>
        <dbReference type="ARBA" id="ARBA00022496"/>
    </source>
</evidence>
<dbReference type="RefSeq" id="WP_185679735.1">
    <property type="nucleotide sequence ID" value="NZ_JACLAX010000011.1"/>
</dbReference>